<dbReference type="GeneID" id="14903922"/>
<dbReference type="SUPFAM" id="SSF54648">
    <property type="entry name" value="DLC"/>
    <property type="match status" value="1"/>
</dbReference>
<evidence type="ECO:0000313" key="10">
    <source>
        <dbReference type="Proteomes" id="UP000008983"/>
    </source>
</evidence>
<dbReference type="Proteomes" id="UP000008983">
    <property type="component" value="Unassembled WGS sequence"/>
</dbReference>
<dbReference type="EMBL" id="GL984313">
    <property type="protein sequence ID" value="EGR27857.1"/>
    <property type="molecule type" value="Genomic_DNA"/>
</dbReference>
<dbReference type="Gene3D" id="3.30.740.10">
    <property type="entry name" value="Protein Inhibitor Of Neuronal Nitric Oxide Synthase"/>
    <property type="match status" value="1"/>
</dbReference>
<name>G0R3V0_ICHMU</name>
<dbReference type="InterPro" id="IPR019763">
    <property type="entry name" value="Dynein_light_1/2_CS"/>
</dbReference>
<evidence type="ECO:0000256" key="3">
    <source>
        <dbReference type="ARBA" id="ARBA00022490"/>
    </source>
</evidence>
<reference evidence="9 10" key="1">
    <citation type="submission" date="2011-07" db="EMBL/GenBank/DDBJ databases">
        <authorList>
            <person name="Coyne R."/>
            <person name="Brami D."/>
            <person name="Johnson J."/>
            <person name="Hostetler J."/>
            <person name="Hannick L."/>
            <person name="Clark T."/>
            <person name="Cassidy-Hanley D."/>
            <person name="Inman J."/>
        </authorList>
    </citation>
    <scope>NUCLEOTIDE SEQUENCE [LARGE SCALE GENOMIC DNA]</scope>
    <source>
        <strain evidence="9 10">G5</strain>
    </source>
</reference>
<keyword evidence="3 8" id="KW-0963">Cytoplasm</keyword>
<evidence type="ECO:0000313" key="9">
    <source>
        <dbReference type="EMBL" id="EGR27857.1"/>
    </source>
</evidence>
<comment type="subcellular location">
    <subcellularLocation>
        <location evidence="1 8">Cytoplasm</location>
        <location evidence="1 8">Cytoskeleton</location>
    </subcellularLocation>
</comment>
<evidence type="ECO:0000256" key="4">
    <source>
        <dbReference type="ARBA" id="ARBA00022701"/>
    </source>
</evidence>
<protein>
    <recommendedName>
        <fullName evidence="8">Dynein light chain</fullName>
    </recommendedName>
</protein>
<dbReference type="AlphaFoldDB" id="G0R3V0"/>
<evidence type="ECO:0000256" key="5">
    <source>
        <dbReference type="ARBA" id="ARBA00023017"/>
    </source>
</evidence>
<comment type="similarity">
    <text evidence="2 8">Belongs to the dynein light chain family.</text>
</comment>
<dbReference type="OrthoDB" id="301399at2759"/>
<dbReference type="PROSITE" id="PS01239">
    <property type="entry name" value="DYNEIN_LIGHT_1"/>
    <property type="match status" value="1"/>
</dbReference>
<dbReference type="OMA" id="DLKYWQE"/>
<dbReference type="Pfam" id="PF01221">
    <property type="entry name" value="Dynein_light"/>
    <property type="match status" value="1"/>
</dbReference>
<dbReference type="InterPro" id="IPR037177">
    <property type="entry name" value="DLC_sf"/>
</dbReference>
<dbReference type="GO" id="GO:0045505">
    <property type="term" value="F:dynein intermediate chain binding"/>
    <property type="evidence" value="ECO:0007669"/>
    <property type="project" value="TreeGrafter"/>
</dbReference>
<gene>
    <name evidence="9" type="ORF">IMG5_187620</name>
</gene>
<dbReference type="STRING" id="857967.G0R3V0"/>
<evidence type="ECO:0000256" key="1">
    <source>
        <dbReference type="ARBA" id="ARBA00004245"/>
    </source>
</evidence>
<evidence type="ECO:0000256" key="7">
    <source>
        <dbReference type="ARBA" id="ARBA00023212"/>
    </source>
</evidence>
<dbReference type="GO" id="GO:0007017">
    <property type="term" value="P:microtubule-based process"/>
    <property type="evidence" value="ECO:0007669"/>
    <property type="project" value="InterPro"/>
</dbReference>
<evidence type="ECO:0000256" key="8">
    <source>
        <dbReference type="RuleBase" id="RU365010"/>
    </source>
</evidence>
<organism evidence="9 10">
    <name type="scientific">Ichthyophthirius multifiliis</name>
    <name type="common">White spot disease agent</name>
    <name type="synonym">Ich</name>
    <dbReference type="NCBI Taxonomy" id="5932"/>
    <lineage>
        <taxon>Eukaryota</taxon>
        <taxon>Sar</taxon>
        <taxon>Alveolata</taxon>
        <taxon>Ciliophora</taxon>
        <taxon>Intramacronucleata</taxon>
        <taxon>Oligohymenophorea</taxon>
        <taxon>Hymenostomatida</taxon>
        <taxon>Ophryoglenina</taxon>
        <taxon>Ichthyophthirius</taxon>
    </lineage>
</organism>
<dbReference type="InParanoid" id="G0R3V0"/>
<keyword evidence="6 8" id="KW-0505">Motor protein</keyword>
<dbReference type="SMART" id="SM01375">
    <property type="entry name" value="Dynein_light"/>
    <property type="match status" value="1"/>
</dbReference>
<keyword evidence="5 8" id="KW-0243">Dynein</keyword>
<dbReference type="PANTHER" id="PTHR11886">
    <property type="entry name" value="DYNEIN LIGHT CHAIN"/>
    <property type="match status" value="1"/>
</dbReference>
<keyword evidence="10" id="KW-1185">Reference proteome</keyword>
<dbReference type="InterPro" id="IPR001372">
    <property type="entry name" value="Dynein_light_chain_typ-1/2"/>
</dbReference>
<dbReference type="GO" id="GO:0005874">
    <property type="term" value="C:microtubule"/>
    <property type="evidence" value="ECO:0007669"/>
    <property type="project" value="UniProtKB-KW"/>
</dbReference>
<evidence type="ECO:0000256" key="2">
    <source>
        <dbReference type="ARBA" id="ARBA00010156"/>
    </source>
</evidence>
<keyword evidence="4 8" id="KW-0493">Microtubule</keyword>
<accession>G0R3V0</accession>
<dbReference type="RefSeq" id="XP_004027202.1">
    <property type="nucleotide sequence ID" value="XM_004027153.1"/>
</dbReference>
<keyword evidence="7 8" id="KW-0206">Cytoskeleton</keyword>
<dbReference type="FunFam" id="3.30.740.10:FF:000006">
    <property type="entry name" value="Dynein light chain"/>
    <property type="match status" value="1"/>
</dbReference>
<dbReference type="eggNOG" id="KOG3430">
    <property type="taxonomic scope" value="Eukaryota"/>
</dbReference>
<evidence type="ECO:0000256" key="6">
    <source>
        <dbReference type="ARBA" id="ARBA00023175"/>
    </source>
</evidence>
<proteinExistence type="inferred from homology"/>
<dbReference type="GO" id="GO:0005868">
    <property type="term" value="C:cytoplasmic dynein complex"/>
    <property type="evidence" value="ECO:0007669"/>
    <property type="project" value="TreeGrafter"/>
</dbReference>
<dbReference type="PANTHER" id="PTHR11886:SF35">
    <property type="entry name" value="DYNEIN LIGHT CHAIN"/>
    <property type="match status" value="1"/>
</dbReference>
<sequence>MTDNNTEAKGSFLQSAVNKSQNQKEQIIISSVEIKPPVVIFADMNTEMKEFAFEKAELAIKLVYKGDLKYYKDVAQSLKEQFDEKFGGTWHVVVGRHFGSFVTYESKCVIQFWINQFSFFIYKFG</sequence>